<reference evidence="2" key="1">
    <citation type="journal article" date="2020" name="Stud. Mycol.">
        <title>101 Dothideomycetes genomes: a test case for predicting lifestyles and emergence of pathogens.</title>
        <authorList>
            <person name="Haridas S."/>
            <person name="Albert R."/>
            <person name="Binder M."/>
            <person name="Bloem J."/>
            <person name="Labutti K."/>
            <person name="Salamov A."/>
            <person name="Andreopoulos B."/>
            <person name="Baker S."/>
            <person name="Barry K."/>
            <person name="Bills G."/>
            <person name="Bluhm B."/>
            <person name="Cannon C."/>
            <person name="Castanera R."/>
            <person name="Culley D."/>
            <person name="Daum C."/>
            <person name="Ezra D."/>
            <person name="Gonzalez J."/>
            <person name="Henrissat B."/>
            <person name="Kuo A."/>
            <person name="Liang C."/>
            <person name="Lipzen A."/>
            <person name="Lutzoni F."/>
            <person name="Magnuson J."/>
            <person name="Mondo S."/>
            <person name="Nolan M."/>
            <person name="Ohm R."/>
            <person name="Pangilinan J."/>
            <person name="Park H.-J."/>
            <person name="Ramirez L."/>
            <person name="Alfaro M."/>
            <person name="Sun H."/>
            <person name="Tritt A."/>
            <person name="Yoshinaga Y."/>
            <person name="Zwiers L.-H."/>
            <person name="Turgeon B."/>
            <person name="Goodwin S."/>
            <person name="Spatafora J."/>
            <person name="Crous P."/>
            <person name="Grigoriev I."/>
        </authorList>
    </citation>
    <scope>NUCLEOTIDE SEQUENCE</scope>
    <source>
        <strain evidence="2">CBS 207.26</strain>
    </source>
</reference>
<dbReference type="PANTHER" id="PTHR33112">
    <property type="entry name" value="DOMAIN PROTEIN, PUTATIVE-RELATED"/>
    <property type="match status" value="1"/>
</dbReference>
<evidence type="ECO:0000313" key="2">
    <source>
        <dbReference type="EMBL" id="KAF2194114.1"/>
    </source>
</evidence>
<gene>
    <name evidence="2" type="ORF">K469DRAFT_744824</name>
</gene>
<proteinExistence type="predicted"/>
<dbReference type="EMBL" id="ML994612">
    <property type="protein sequence ID" value="KAF2194114.1"/>
    <property type="molecule type" value="Genomic_DNA"/>
</dbReference>
<sequence length="699" mass="78090">MLCENCEAFSRKFTPSKKVQLILHESVTTLLDGSRSACHLCRTITTHLEQRVQMVDGENTAVVVKFAGDDLHFLVCLEPKSSEKSEAEGSVENRTAEKLRFGIQRPVLPAKIAQAIRSCGETEDSNTGSDVTFQLVAAWVTECLENHEKCHKAQSGANPLPTRVIDVGLADGSQQPFLYEPGKQEHGRYIALSHCWGKHELLRTKMENLVEHKKEIPLSSMPKTFADTVMVTRRLNVRYLWIDSVCIIQDDPKDWEKEAARMCGVYQNALLTIAATHAKDGAVGLFSARDGLATRPCQLPIGNQRATDGETGPVFICIDKMSYTWVMRVRPTPLHGRAWVLQEQLLSSRILSYENDSVSWRCQSMRFYEKLPLCQPLDTFIRETRSKQGSWKGDPRDTDAHVAQLQRRWITSPMAIGGQNLPLSFAANERKPEWDKLIFAWAGIVEDFTGRGLTYSSDRLVAIRGVSDAVSQYTNFKCIAGIWAVSLYKGLLWCTRGPQQRTGIAPTWSWASVDGGIHWPGLWSHHTDRLATILDVQESGTPAHSSGSIALEADIRPGIVGVRDSDKSRRVFLALCSPAYQSTPSWRFHSEEGESFTAVTPDVDKLGSPVSTDIELPMPQTVVWFAVIAISQLHGQTHDTQFIHTLLLQETGGGTGEFQRIGLVSWKNGDWKEPVKLSSEFREIGKVLPNPKRANIRIM</sequence>
<evidence type="ECO:0000313" key="3">
    <source>
        <dbReference type="Proteomes" id="UP000800200"/>
    </source>
</evidence>
<keyword evidence="3" id="KW-1185">Reference proteome</keyword>
<name>A0A6A6ERB9_9PEZI</name>
<dbReference type="Proteomes" id="UP000800200">
    <property type="component" value="Unassembled WGS sequence"/>
</dbReference>
<accession>A0A6A6ERB9</accession>
<dbReference type="PANTHER" id="PTHR33112:SF10">
    <property type="entry name" value="TOL"/>
    <property type="match status" value="1"/>
</dbReference>
<feature type="domain" description="Heterokaryon incompatibility" evidence="1">
    <location>
        <begin position="189"/>
        <end position="343"/>
    </location>
</feature>
<dbReference type="OrthoDB" id="5125733at2759"/>
<protein>
    <submittedName>
        <fullName evidence="2">HET-domain-containing protein</fullName>
    </submittedName>
</protein>
<organism evidence="2 3">
    <name type="scientific">Zopfia rhizophila CBS 207.26</name>
    <dbReference type="NCBI Taxonomy" id="1314779"/>
    <lineage>
        <taxon>Eukaryota</taxon>
        <taxon>Fungi</taxon>
        <taxon>Dikarya</taxon>
        <taxon>Ascomycota</taxon>
        <taxon>Pezizomycotina</taxon>
        <taxon>Dothideomycetes</taxon>
        <taxon>Dothideomycetes incertae sedis</taxon>
        <taxon>Zopfiaceae</taxon>
        <taxon>Zopfia</taxon>
    </lineage>
</organism>
<dbReference type="InterPro" id="IPR010730">
    <property type="entry name" value="HET"/>
</dbReference>
<evidence type="ECO:0000259" key="1">
    <source>
        <dbReference type="Pfam" id="PF06985"/>
    </source>
</evidence>
<dbReference type="AlphaFoldDB" id="A0A6A6ERB9"/>
<dbReference type="Pfam" id="PF06985">
    <property type="entry name" value="HET"/>
    <property type="match status" value="1"/>
</dbReference>